<dbReference type="AlphaFoldDB" id="T1X852"/>
<evidence type="ECO:0000256" key="1">
    <source>
        <dbReference type="SAM" id="Coils"/>
    </source>
</evidence>
<sequence>MEQFEKDLLQSIGEMKRGEHAVVHTPAQMEARKRGRPAGSVKESPKVATTIRIDADVLVALKESGPGWQTRVNDALRKFIAAGHSTAIPDTKKSQLAAAYQAITVEIDHALERQAETLETLRKQLTETNEAVKAMESLAIKQRKSTSTT</sequence>
<dbReference type="KEGG" id="vpd:VAPA_1c19820"/>
<feature type="coiled-coil region" evidence="1">
    <location>
        <begin position="108"/>
        <end position="138"/>
    </location>
</feature>
<dbReference type="EMBL" id="CP003911">
    <property type="protein sequence ID" value="AGU49087.1"/>
    <property type="molecule type" value="Genomic_DNA"/>
</dbReference>
<keyword evidence="1" id="KW-0175">Coiled coil</keyword>
<dbReference type="HOGENOM" id="CLU_1748876_0_0_4"/>
<organism evidence="3 4">
    <name type="scientific">Variovorax paradoxus B4</name>
    <dbReference type="NCBI Taxonomy" id="1246301"/>
    <lineage>
        <taxon>Bacteria</taxon>
        <taxon>Pseudomonadati</taxon>
        <taxon>Pseudomonadota</taxon>
        <taxon>Betaproteobacteria</taxon>
        <taxon>Burkholderiales</taxon>
        <taxon>Comamonadaceae</taxon>
        <taxon>Variovorax</taxon>
    </lineage>
</organism>
<dbReference type="InterPro" id="IPR025528">
    <property type="entry name" value="BrnA_antitoxin"/>
</dbReference>
<accession>T1X852</accession>
<gene>
    <name evidence="3" type="ORF">VAPA_1c19820</name>
</gene>
<evidence type="ECO:0000256" key="2">
    <source>
        <dbReference type="SAM" id="MobiDB-lite"/>
    </source>
</evidence>
<reference evidence="3 4" key="1">
    <citation type="submission" date="2012-10" db="EMBL/GenBank/DDBJ databases">
        <title>Genome sequence of Variovorax paradoxus B4.</title>
        <authorList>
            <person name="Schuldes J."/>
            <person name="Brandt U."/>
            <person name="Hiessl S."/>
            <person name="Wuebbeler J.H."/>
            <person name="Thuermer A."/>
            <person name="Steinbuechel A."/>
            <person name="Daniel R."/>
        </authorList>
    </citation>
    <scope>NUCLEOTIDE SEQUENCE [LARGE SCALE GENOMIC DNA]</scope>
    <source>
        <strain evidence="3 4">B4</strain>
    </source>
</reference>
<evidence type="ECO:0000313" key="4">
    <source>
        <dbReference type="Proteomes" id="UP000016223"/>
    </source>
</evidence>
<proteinExistence type="predicted"/>
<dbReference type="Pfam" id="PF14384">
    <property type="entry name" value="BrnA_antitoxin"/>
    <property type="match status" value="1"/>
</dbReference>
<evidence type="ECO:0008006" key="5">
    <source>
        <dbReference type="Google" id="ProtNLM"/>
    </source>
</evidence>
<name>T1X852_VARPD</name>
<protein>
    <recommendedName>
        <fullName evidence="5">BrnA antitoxin of type II toxin-antitoxin system</fullName>
    </recommendedName>
</protein>
<evidence type="ECO:0000313" key="3">
    <source>
        <dbReference type="EMBL" id="AGU49087.1"/>
    </source>
</evidence>
<dbReference type="Proteomes" id="UP000016223">
    <property type="component" value="Chromosome 1"/>
</dbReference>
<feature type="region of interest" description="Disordered" evidence="2">
    <location>
        <begin position="16"/>
        <end position="45"/>
    </location>
</feature>